<evidence type="ECO:0000313" key="2">
    <source>
        <dbReference type="Proteomes" id="UP000275846"/>
    </source>
</evidence>
<keyword evidence="2" id="KW-1185">Reference proteome</keyword>
<evidence type="ECO:0000313" key="3">
    <source>
        <dbReference type="WBParaSite" id="SSLN_0000241101-mRNA-1"/>
    </source>
</evidence>
<reference evidence="3" key="1">
    <citation type="submission" date="2016-06" db="UniProtKB">
        <authorList>
            <consortium name="WormBaseParasite"/>
        </authorList>
    </citation>
    <scope>IDENTIFICATION</scope>
</reference>
<name>A0A183SDP3_SCHSO</name>
<dbReference type="AlphaFoldDB" id="A0A183SDP3"/>
<evidence type="ECO:0000313" key="1">
    <source>
        <dbReference type="EMBL" id="VDL88726.1"/>
    </source>
</evidence>
<dbReference type="WBParaSite" id="SSLN_0000241101-mRNA-1">
    <property type="protein sequence ID" value="SSLN_0000241101-mRNA-1"/>
    <property type="gene ID" value="SSLN_0000241101"/>
</dbReference>
<reference evidence="1 2" key="2">
    <citation type="submission" date="2018-11" db="EMBL/GenBank/DDBJ databases">
        <authorList>
            <consortium name="Pathogen Informatics"/>
        </authorList>
    </citation>
    <scope>NUCLEOTIDE SEQUENCE [LARGE SCALE GENOMIC DNA]</scope>
    <source>
        <strain evidence="1 2">NST_G2</strain>
    </source>
</reference>
<gene>
    <name evidence="1" type="ORF">SSLN_LOCUS2341</name>
</gene>
<protein>
    <submittedName>
        <fullName evidence="3">C2H2-type domain-containing protein</fullName>
    </submittedName>
</protein>
<accession>A0A183SDP3</accession>
<dbReference type="Proteomes" id="UP000275846">
    <property type="component" value="Unassembled WGS sequence"/>
</dbReference>
<sequence length="330" mass="35316">MPNQANSRAEDALTARASWQGLGIDDVAAPSQLHLPQHGMDSEDSSPLQDFRVRDPVLPSQLQYSAEAAEMKVVQLPGLVRVDGPGFRSVKECRQDDGLVHLQFGVQARRVARKSQALRINTANAQALLTYPRCQRAFRTRIGLFGHLRTQFNNNPMTSTFVTPASTHTMTTIPTTDTNFIDDPQPTITDTILPPPPPVPITVTNTTGPTPTTSVATSNYLPTATSYTTTTHSTSNLDSLPGMASPAAAAAATAAVAAAAPCLPVRTLLKVVMLACTQAHNEDKRLDYAMIHTPPNRTPNSLPSPPVCIALVNDANKTLAQQTTAIIPSN</sequence>
<proteinExistence type="predicted"/>
<organism evidence="3">
    <name type="scientific">Schistocephalus solidus</name>
    <name type="common">Tapeworm</name>
    <dbReference type="NCBI Taxonomy" id="70667"/>
    <lineage>
        <taxon>Eukaryota</taxon>
        <taxon>Metazoa</taxon>
        <taxon>Spiralia</taxon>
        <taxon>Lophotrochozoa</taxon>
        <taxon>Platyhelminthes</taxon>
        <taxon>Cestoda</taxon>
        <taxon>Eucestoda</taxon>
        <taxon>Diphyllobothriidea</taxon>
        <taxon>Diphyllobothriidae</taxon>
        <taxon>Schistocephalus</taxon>
    </lineage>
</organism>
<dbReference type="EMBL" id="UYSU01032228">
    <property type="protein sequence ID" value="VDL88726.1"/>
    <property type="molecule type" value="Genomic_DNA"/>
</dbReference>